<dbReference type="GeneID" id="6073752"/>
<feature type="compositionally biased region" description="Basic residues" evidence="1">
    <location>
        <begin position="189"/>
        <end position="202"/>
    </location>
</feature>
<feature type="compositionally biased region" description="Acidic residues" evidence="1">
    <location>
        <begin position="1"/>
        <end position="10"/>
    </location>
</feature>
<keyword evidence="3" id="KW-1185">Reference proteome</keyword>
<dbReference type="AlphaFoldDB" id="B0D2J6"/>
<feature type="region of interest" description="Disordered" evidence="1">
    <location>
        <begin position="185"/>
        <end position="204"/>
    </location>
</feature>
<evidence type="ECO:0000313" key="3">
    <source>
        <dbReference type="Proteomes" id="UP000001194"/>
    </source>
</evidence>
<accession>B0D2J6</accession>
<gene>
    <name evidence="2" type="ORF">LACBIDRAFT_315508</name>
</gene>
<feature type="compositionally biased region" description="Basic and acidic residues" evidence="1">
    <location>
        <begin position="113"/>
        <end position="124"/>
    </location>
</feature>
<sequence length="614" mass="68332">MDATNEEPDLEYPPSDTPMGSDDEVVGSDVATQTCSNEVEEPYEWTEGSLAMFENYGVVPPLAMRQECEEESKVDEDLREAATAAAKKLTIRLPSQNQHRGTNAPKLAPKARHLGDNKAKKPAEEADGVTEILDTPKASKKKRKKRKKLTNLILQAKTQIQSPRKRKKRLKLTGQALEATQIRTPANSPRRRRPLVNRGHPRKVVDDTPVTPKVWSVSVFVEIALPPKLQTGKTPCGDKFVNMPAMMGGPFVFMRKMTWEKFLEEVAEIVDVDIENLGLDGMTWGFQEKKAKLPLTNDHGFQTMRNQIKNHRDLSSIIIVVYHPIPCVRQPRATLRESCSAPQPDPDGGRVQEVPTRWEAKIGLDVQLAPIIEKLEEMYPVSACAEHHGIRCLTHSPHSGEYWHFELDHKKLSLWANAILRCETSYDRVPLGRAGFTLKEKMPDRKQAAPQTPGRTQEVHAQPNGFFPGYGPPTMAPMPHPSPHYYPYPPPSPFGYGAPPLWGYPNPNHPPSMPMPQATPSLPFPTPQATASLPLPASNTNGVQQWCVQNRLGQEEFQGLVKLGFHVGDDLTGLDREMWTWAGLGPLHKSRILAACNSGQAGPSNTTHSFPTSL</sequence>
<dbReference type="Proteomes" id="UP000001194">
    <property type="component" value="Unassembled WGS sequence"/>
</dbReference>
<protein>
    <submittedName>
        <fullName evidence="2">Predicted protein</fullName>
    </submittedName>
</protein>
<feature type="region of interest" description="Disordered" evidence="1">
    <location>
        <begin position="1"/>
        <end position="26"/>
    </location>
</feature>
<proteinExistence type="predicted"/>
<dbReference type="KEGG" id="lbc:LACBIDRAFT_315508"/>
<dbReference type="OrthoDB" id="3055454at2759"/>
<dbReference type="InParanoid" id="B0D2J6"/>
<evidence type="ECO:0000313" key="2">
    <source>
        <dbReference type="EMBL" id="EDR10762.1"/>
    </source>
</evidence>
<evidence type="ECO:0000256" key="1">
    <source>
        <dbReference type="SAM" id="MobiDB-lite"/>
    </source>
</evidence>
<dbReference type="RefSeq" id="XP_001878063.1">
    <property type="nucleotide sequence ID" value="XM_001878028.1"/>
</dbReference>
<dbReference type="HOGENOM" id="CLU_444857_0_0_1"/>
<dbReference type="EMBL" id="DS547096">
    <property type="protein sequence ID" value="EDR10762.1"/>
    <property type="molecule type" value="Genomic_DNA"/>
</dbReference>
<reference evidence="2 3" key="1">
    <citation type="journal article" date="2008" name="Nature">
        <title>The genome of Laccaria bicolor provides insights into mycorrhizal symbiosis.</title>
        <authorList>
            <person name="Martin F."/>
            <person name="Aerts A."/>
            <person name="Ahren D."/>
            <person name="Brun A."/>
            <person name="Danchin E.G.J."/>
            <person name="Duchaussoy F."/>
            <person name="Gibon J."/>
            <person name="Kohler A."/>
            <person name="Lindquist E."/>
            <person name="Pereda V."/>
            <person name="Salamov A."/>
            <person name="Shapiro H.J."/>
            <person name="Wuyts J."/>
            <person name="Blaudez D."/>
            <person name="Buee M."/>
            <person name="Brokstein P."/>
            <person name="Canbaeck B."/>
            <person name="Cohen D."/>
            <person name="Courty P.E."/>
            <person name="Coutinho P.M."/>
            <person name="Delaruelle C."/>
            <person name="Detter J.C."/>
            <person name="Deveau A."/>
            <person name="DiFazio S."/>
            <person name="Duplessis S."/>
            <person name="Fraissinet-Tachet L."/>
            <person name="Lucic E."/>
            <person name="Frey-Klett P."/>
            <person name="Fourrey C."/>
            <person name="Feussner I."/>
            <person name="Gay G."/>
            <person name="Grimwood J."/>
            <person name="Hoegger P.J."/>
            <person name="Jain P."/>
            <person name="Kilaru S."/>
            <person name="Labbe J."/>
            <person name="Lin Y.C."/>
            <person name="Legue V."/>
            <person name="Le Tacon F."/>
            <person name="Marmeisse R."/>
            <person name="Melayah D."/>
            <person name="Montanini B."/>
            <person name="Muratet M."/>
            <person name="Nehls U."/>
            <person name="Niculita-Hirzel H."/>
            <person name="Oudot-Le Secq M.P."/>
            <person name="Peter M."/>
            <person name="Quesneville H."/>
            <person name="Rajashekar B."/>
            <person name="Reich M."/>
            <person name="Rouhier N."/>
            <person name="Schmutz J."/>
            <person name="Yin T."/>
            <person name="Chalot M."/>
            <person name="Henrissat B."/>
            <person name="Kuees U."/>
            <person name="Lucas S."/>
            <person name="Van de Peer Y."/>
            <person name="Podila G.K."/>
            <person name="Polle A."/>
            <person name="Pukkila P.J."/>
            <person name="Richardson P.M."/>
            <person name="Rouze P."/>
            <person name="Sanders I.R."/>
            <person name="Stajich J.E."/>
            <person name="Tunlid A."/>
            <person name="Tuskan G."/>
            <person name="Grigoriev I.V."/>
        </authorList>
    </citation>
    <scope>NUCLEOTIDE SEQUENCE [LARGE SCALE GENOMIC DNA]</scope>
    <source>
        <strain evidence="3">S238N-H82 / ATCC MYA-4686</strain>
    </source>
</reference>
<feature type="region of interest" description="Disordered" evidence="1">
    <location>
        <begin position="95"/>
        <end position="131"/>
    </location>
</feature>
<name>B0D2J6_LACBS</name>
<organism evidence="3">
    <name type="scientific">Laccaria bicolor (strain S238N-H82 / ATCC MYA-4686)</name>
    <name type="common">Bicoloured deceiver</name>
    <name type="synonym">Laccaria laccata var. bicolor</name>
    <dbReference type="NCBI Taxonomy" id="486041"/>
    <lineage>
        <taxon>Eukaryota</taxon>
        <taxon>Fungi</taxon>
        <taxon>Dikarya</taxon>
        <taxon>Basidiomycota</taxon>
        <taxon>Agaricomycotina</taxon>
        <taxon>Agaricomycetes</taxon>
        <taxon>Agaricomycetidae</taxon>
        <taxon>Agaricales</taxon>
        <taxon>Agaricineae</taxon>
        <taxon>Hydnangiaceae</taxon>
        <taxon>Laccaria</taxon>
    </lineage>
</organism>